<evidence type="ECO:0000313" key="3">
    <source>
        <dbReference type="Proteomes" id="UP000235145"/>
    </source>
</evidence>
<organism evidence="2 3">
    <name type="scientific">Lactuca sativa</name>
    <name type="common">Garden lettuce</name>
    <dbReference type="NCBI Taxonomy" id="4236"/>
    <lineage>
        <taxon>Eukaryota</taxon>
        <taxon>Viridiplantae</taxon>
        <taxon>Streptophyta</taxon>
        <taxon>Embryophyta</taxon>
        <taxon>Tracheophyta</taxon>
        <taxon>Spermatophyta</taxon>
        <taxon>Magnoliopsida</taxon>
        <taxon>eudicotyledons</taxon>
        <taxon>Gunneridae</taxon>
        <taxon>Pentapetalae</taxon>
        <taxon>asterids</taxon>
        <taxon>campanulids</taxon>
        <taxon>Asterales</taxon>
        <taxon>Asteraceae</taxon>
        <taxon>Cichorioideae</taxon>
        <taxon>Cichorieae</taxon>
        <taxon>Lactucinae</taxon>
        <taxon>Lactuca</taxon>
    </lineage>
</organism>
<dbReference type="Proteomes" id="UP000235145">
    <property type="component" value="Unassembled WGS sequence"/>
</dbReference>
<protein>
    <submittedName>
        <fullName evidence="2">Uncharacterized protein</fullName>
    </submittedName>
</protein>
<reference evidence="2 3" key="1">
    <citation type="journal article" date="2017" name="Nat. Commun.">
        <title>Genome assembly with in vitro proximity ligation data and whole-genome triplication in lettuce.</title>
        <authorList>
            <person name="Reyes-Chin-Wo S."/>
            <person name="Wang Z."/>
            <person name="Yang X."/>
            <person name="Kozik A."/>
            <person name="Arikit S."/>
            <person name="Song C."/>
            <person name="Xia L."/>
            <person name="Froenicke L."/>
            <person name="Lavelle D.O."/>
            <person name="Truco M.J."/>
            <person name="Xia R."/>
            <person name="Zhu S."/>
            <person name="Xu C."/>
            <person name="Xu H."/>
            <person name="Xu X."/>
            <person name="Cox K."/>
            <person name="Korf I."/>
            <person name="Meyers B.C."/>
            <person name="Michelmore R.W."/>
        </authorList>
    </citation>
    <scope>NUCLEOTIDE SEQUENCE [LARGE SCALE GENOMIC DNA]</scope>
    <source>
        <strain evidence="3">cv. Salinas</strain>
        <tissue evidence="2">Seedlings</tissue>
    </source>
</reference>
<keyword evidence="3" id="KW-1185">Reference proteome</keyword>
<gene>
    <name evidence="2" type="ORF">LSAT_V11C400161140</name>
</gene>
<proteinExistence type="predicted"/>
<evidence type="ECO:0000256" key="1">
    <source>
        <dbReference type="SAM" id="MobiDB-lite"/>
    </source>
</evidence>
<evidence type="ECO:0000313" key="2">
    <source>
        <dbReference type="EMBL" id="KAJ0214629.1"/>
    </source>
</evidence>
<feature type="compositionally biased region" description="Basic and acidic residues" evidence="1">
    <location>
        <begin position="302"/>
        <end position="318"/>
    </location>
</feature>
<dbReference type="AlphaFoldDB" id="A0A9R1XJ57"/>
<accession>A0A9R1XJ57</accession>
<sequence length="318" mass="35184">MLRALPPPPIVGLDRFRSTIHQSTSPILSGVPPGERMTAAFLLWPRKFTRVIRPGEPRTHDHVTSVALAYCCTLKGASGLGHKSFAIETESPYETRASEPKGSDALIGTFPPIRYGSVCKNSNAETIYLIVPQLLDSTTILYFCFPYLCPPFQFGHGNHFFHRYRSPVLEIAAEVAPARPTETLRLANGWESFSNGAVESDTVQLSLLILKSPALVGSAQLTTSLLPIRCSSAAHSLLFCFTNHQFHMVQSTTIALLDIWNKDRFVWRCEDILFLDLSLDPGLFEGPKGVEQVDPGLFEGPKGVEQDSVEERTNTKIK</sequence>
<dbReference type="EMBL" id="NBSK02000004">
    <property type="protein sequence ID" value="KAJ0214629.1"/>
    <property type="molecule type" value="Genomic_DNA"/>
</dbReference>
<feature type="region of interest" description="Disordered" evidence="1">
    <location>
        <begin position="294"/>
        <end position="318"/>
    </location>
</feature>
<name>A0A9R1XJ57_LACSA</name>
<comment type="caution">
    <text evidence="2">The sequence shown here is derived from an EMBL/GenBank/DDBJ whole genome shotgun (WGS) entry which is preliminary data.</text>
</comment>